<dbReference type="InterPro" id="IPR008928">
    <property type="entry name" value="6-hairpin_glycosidase_sf"/>
</dbReference>
<organism evidence="12">
    <name type="scientific">Anthurium amnicola</name>
    <dbReference type="NCBI Taxonomy" id="1678845"/>
    <lineage>
        <taxon>Eukaryota</taxon>
        <taxon>Viridiplantae</taxon>
        <taxon>Streptophyta</taxon>
        <taxon>Embryophyta</taxon>
        <taxon>Tracheophyta</taxon>
        <taxon>Spermatophyta</taxon>
        <taxon>Magnoliopsida</taxon>
        <taxon>Liliopsida</taxon>
        <taxon>Araceae</taxon>
        <taxon>Pothoideae</taxon>
        <taxon>Potheae</taxon>
        <taxon>Anthurium</taxon>
    </lineage>
</organism>
<keyword evidence="10" id="KW-0472">Membrane</keyword>
<evidence type="ECO:0000256" key="7">
    <source>
        <dbReference type="ARBA" id="ARBA00023326"/>
    </source>
</evidence>
<feature type="domain" description="Glycoside hydrolase family 9" evidence="11">
    <location>
        <begin position="105"/>
        <end position="575"/>
    </location>
</feature>
<feature type="active site" evidence="8">
    <location>
        <position position="505"/>
    </location>
</feature>
<sequence length="610" mass="67566">MDDEPEMFVHCIPETGRLLPSASRWNSIEVNLGHLPASSIPYDSIPSKCSKSYEFTLTITDRTHFRRFKFASGSVVLLVIAAFLLIAFLPRKTGHGTSSKDIPLALTHALAFFDAQRSGLLPKGYSVGFRGDSGLHDGVSGRTHGDLVGGFYDSGNNIKFSFPTAYTVSLLCWTVIEYRERYEAIGELDHVKDIIRWGTDYLLKLYVPSNSTARPTILYSQVGSTAKDAEDDITCWQRPEDMKYERPVSTCRNSATDLAGEMMAALAAASLVFSQEETYSRKLIHQAEGLFEFANMNQTHETYTANECGAEARNFYNSSGYLDELAWGGTWLFFATGNFSYLEYATAKFESASQAQLSADKGVFYWNNKLPATAVLLTRLRYLHDPGYPYEKTLKASTDMTTNLICSYVSLKTGFGRTPGGLVMLIRPYNGGQLQYAVTAAFLTKLYNDYLNSLQIPGESCGSDFFPLGRLQSFSRSQVNYVLGDNPEKMSYLVGFGDTFPERVHHRGGSIPWDGRHYTCEEGKRWRDSEDPNPNILTGALVAGPDKDDEFFDERDLPLYTEATLSGNAGLVAALIAILEHPVPSFGSDDINGGIDLQGIFANLKLGTNT</sequence>
<dbReference type="Gene3D" id="1.50.10.10">
    <property type="match status" value="1"/>
</dbReference>
<protein>
    <recommendedName>
        <fullName evidence="9">Endoglucanase</fullName>
        <ecNumber evidence="9">3.2.1.4</ecNumber>
    </recommendedName>
</protein>
<keyword evidence="7 8" id="KW-0624">Polysaccharide degradation</keyword>
<evidence type="ECO:0000256" key="6">
    <source>
        <dbReference type="ARBA" id="ARBA00023295"/>
    </source>
</evidence>
<reference evidence="12" key="1">
    <citation type="submission" date="2015-07" db="EMBL/GenBank/DDBJ databases">
        <title>Transcriptome Assembly of Anthurium amnicola.</title>
        <authorList>
            <person name="Suzuki J."/>
        </authorList>
    </citation>
    <scope>NUCLEOTIDE SEQUENCE</scope>
</reference>
<dbReference type="GO" id="GO:0008810">
    <property type="term" value="F:cellulase activity"/>
    <property type="evidence" value="ECO:0007669"/>
    <property type="project" value="UniProtKB-EC"/>
</dbReference>
<keyword evidence="5 8" id="KW-0119">Carbohydrate metabolism</keyword>
<dbReference type="InterPro" id="IPR018221">
    <property type="entry name" value="Glyco_hydro_9_His_AS"/>
</dbReference>
<evidence type="ECO:0000259" key="11">
    <source>
        <dbReference type="Pfam" id="PF00759"/>
    </source>
</evidence>
<evidence type="ECO:0000313" key="12">
    <source>
        <dbReference type="EMBL" id="JAT40082.1"/>
    </source>
</evidence>
<dbReference type="SUPFAM" id="SSF48208">
    <property type="entry name" value="Six-hairpin glycosidases"/>
    <property type="match status" value="1"/>
</dbReference>
<evidence type="ECO:0000256" key="1">
    <source>
        <dbReference type="ARBA" id="ARBA00000966"/>
    </source>
</evidence>
<dbReference type="PANTHER" id="PTHR22298">
    <property type="entry name" value="ENDO-1,4-BETA-GLUCANASE"/>
    <property type="match status" value="1"/>
</dbReference>
<evidence type="ECO:0000256" key="8">
    <source>
        <dbReference type="PROSITE-ProRule" id="PRU10059"/>
    </source>
</evidence>
<evidence type="ECO:0000256" key="10">
    <source>
        <dbReference type="SAM" id="Phobius"/>
    </source>
</evidence>
<dbReference type="AlphaFoldDB" id="A0A1D1XCA6"/>
<keyword evidence="10" id="KW-0812">Transmembrane</keyword>
<evidence type="ECO:0000256" key="5">
    <source>
        <dbReference type="ARBA" id="ARBA00023277"/>
    </source>
</evidence>
<evidence type="ECO:0000256" key="2">
    <source>
        <dbReference type="ARBA" id="ARBA00007072"/>
    </source>
</evidence>
<keyword evidence="6 8" id="KW-0326">Glycosidase</keyword>
<keyword evidence="10" id="KW-1133">Transmembrane helix</keyword>
<evidence type="ECO:0000256" key="4">
    <source>
        <dbReference type="ARBA" id="ARBA00023001"/>
    </source>
</evidence>
<dbReference type="PROSITE" id="PS00592">
    <property type="entry name" value="GH9_2"/>
    <property type="match status" value="1"/>
</dbReference>
<keyword evidence="3 8" id="KW-0378">Hydrolase</keyword>
<dbReference type="InterPro" id="IPR012341">
    <property type="entry name" value="6hp_glycosidase-like_sf"/>
</dbReference>
<comment type="catalytic activity">
    <reaction evidence="1 9">
        <text>Endohydrolysis of (1-&gt;4)-beta-D-glucosidic linkages in cellulose, lichenin and cereal beta-D-glucans.</text>
        <dbReference type="EC" id="3.2.1.4"/>
    </reaction>
</comment>
<dbReference type="GO" id="GO:0030245">
    <property type="term" value="P:cellulose catabolic process"/>
    <property type="evidence" value="ECO:0007669"/>
    <property type="project" value="UniProtKB-KW"/>
</dbReference>
<accession>A0A1D1XCA6</accession>
<comment type="similarity">
    <text evidence="2 8 9">Belongs to the glycosyl hydrolase 9 (cellulase E) family.</text>
</comment>
<proteinExistence type="inferred from homology"/>
<gene>
    <name evidence="12" type="primary">GLU2_0</name>
    <name evidence="12" type="ORF">g.36254</name>
</gene>
<dbReference type="Pfam" id="PF00759">
    <property type="entry name" value="Glyco_hydro_9"/>
    <property type="match status" value="1"/>
</dbReference>
<dbReference type="EC" id="3.2.1.4" evidence="9"/>
<evidence type="ECO:0000256" key="3">
    <source>
        <dbReference type="ARBA" id="ARBA00022801"/>
    </source>
</evidence>
<feature type="transmembrane region" description="Helical" evidence="10">
    <location>
        <begin position="70"/>
        <end position="89"/>
    </location>
</feature>
<keyword evidence="4 9" id="KW-0136">Cellulose degradation</keyword>
<name>A0A1D1XCA6_9ARAE</name>
<dbReference type="InterPro" id="IPR001701">
    <property type="entry name" value="Glyco_hydro_9"/>
</dbReference>
<dbReference type="EMBL" id="GDJX01027854">
    <property type="protein sequence ID" value="JAT40082.1"/>
    <property type="molecule type" value="Transcribed_RNA"/>
</dbReference>
<evidence type="ECO:0000256" key="9">
    <source>
        <dbReference type="RuleBase" id="RU361166"/>
    </source>
</evidence>